<dbReference type="AlphaFoldDB" id="A0A9D1JWQ5"/>
<sequence length="224" mass="23757">MKWFILFAGIMITSGAMATTSLNNCPGIGWVVCGTVQIGQDVCCAPSSSQCDAYCGGGSVIITACKGQSCEGYFGPSWKDIGNGLQTQCDSAAEDGTCVYRCNPDGYYRTSVGGGSAMRCAECPENATCSDGVSVCCNVMHYPVTNTYMAPGLTGMITEYTCPECPNYKRYSQPEGGIMMMIPGMTDPNLCPLNIGACYIPVNTYSGDSNGKFQIVNGNCHYEE</sequence>
<evidence type="ECO:0000256" key="1">
    <source>
        <dbReference type="SAM" id="SignalP"/>
    </source>
</evidence>
<feature type="chain" id="PRO_5038846500" evidence="1">
    <location>
        <begin position="19"/>
        <end position="224"/>
    </location>
</feature>
<keyword evidence="1" id="KW-0732">Signal</keyword>
<evidence type="ECO:0000313" key="3">
    <source>
        <dbReference type="Proteomes" id="UP000886742"/>
    </source>
</evidence>
<comment type="caution">
    <text evidence="2">The sequence shown here is derived from an EMBL/GenBank/DDBJ whole genome shotgun (WGS) entry which is preliminary data.</text>
</comment>
<accession>A0A9D1JWQ5</accession>
<proteinExistence type="predicted"/>
<organism evidence="2 3">
    <name type="scientific">Candidatus Enterousia intestinigallinarum</name>
    <dbReference type="NCBI Taxonomy" id="2840790"/>
    <lineage>
        <taxon>Bacteria</taxon>
        <taxon>Pseudomonadati</taxon>
        <taxon>Pseudomonadota</taxon>
        <taxon>Alphaproteobacteria</taxon>
        <taxon>Candidatus Enterousia</taxon>
    </lineage>
</organism>
<feature type="signal peptide" evidence="1">
    <location>
        <begin position="1"/>
        <end position="18"/>
    </location>
</feature>
<reference evidence="2" key="2">
    <citation type="journal article" date="2021" name="PeerJ">
        <title>Extensive microbial diversity within the chicken gut microbiome revealed by metagenomics and culture.</title>
        <authorList>
            <person name="Gilroy R."/>
            <person name="Ravi A."/>
            <person name="Getino M."/>
            <person name="Pursley I."/>
            <person name="Horton D.L."/>
            <person name="Alikhan N.F."/>
            <person name="Baker D."/>
            <person name="Gharbi K."/>
            <person name="Hall N."/>
            <person name="Watson M."/>
            <person name="Adriaenssens E.M."/>
            <person name="Foster-Nyarko E."/>
            <person name="Jarju S."/>
            <person name="Secka A."/>
            <person name="Antonio M."/>
            <person name="Oren A."/>
            <person name="Chaudhuri R.R."/>
            <person name="La Ragione R."/>
            <person name="Hildebrand F."/>
            <person name="Pallen M.J."/>
        </authorList>
    </citation>
    <scope>NUCLEOTIDE SEQUENCE</scope>
    <source>
        <strain evidence="2">ChiGjej3B3-5194</strain>
    </source>
</reference>
<gene>
    <name evidence="2" type="ORF">IAD02_04115</name>
</gene>
<dbReference type="Proteomes" id="UP000886742">
    <property type="component" value="Unassembled WGS sequence"/>
</dbReference>
<evidence type="ECO:0000313" key="2">
    <source>
        <dbReference type="EMBL" id="HIS71139.1"/>
    </source>
</evidence>
<dbReference type="EMBL" id="DVJI01000012">
    <property type="protein sequence ID" value="HIS71139.1"/>
    <property type="molecule type" value="Genomic_DNA"/>
</dbReference>
<protein>
    <submittedName>
        <fullName evidence="2">Uncharacterized protein</fullName>
    </submittedName>
</protein>
<name>A0A9D1JWQ5_9PROT</name>
<reference evidence="2" key="1">
    <citation type="submission" date="2020-10" db="EMBL/GenBank/DDBJ databases">
        <authorList>
            <person name="Gilroy R."/>
        </authorList>
    </citation>
    <scope>NUCLEOTIDE SEQUENCE</scope>
    <source>
        <strain evidence="2">ChiGjej3B3-5194</strain>
    </source>
</reference>